<sequence length="134" mass="15413">MRVYFDNDFVNIEYNTDYTFIVLKWKIAPCSDDFRQGLHTLLLAMQHFKTGKVVVDASQLGTLSSEDQEWSVTSWANKAVRAGYSHQATVVSKDIFSKIPKSERLTNIGILTFAVFESFEDAIRWMEQATQSYQ</sequence>
<dbReference type="RefSeq" id="WP_377575577.1">
    <property type="nucleotide sequence ID" value="NZ_JBHTKA010000001.1"/>
</dbReference>
<gene>
    <name evidence="1" type="ORF">ACFQ21_04785</name>
</gene>
<organism evidence="1 2">
    <name type="scientific">Ohtaekwangia kribbensis</name>
    <dbReference type="NCBI Taxonomy" id="688913"/>
    <lineage>
        <taxon>Bacteria</taxon>
        <taxon>Pseudomonadati</taxon>
        <taxon>Bacteroidota</taxon>
        <taxon>Cytophagia</taxon>
        <taxon>Cytophagales</taxon>
        <taxon>Fulvivirgaceae</taxon>
        <taxon>Ohtaekwangia</taxon>
    </lineage>
</organism>
<accession>A0ABW3K0S7</accession>
<reference evidence="2" key="1">
    <citation type="journal article" date="2019" name="Int. J. Syst. Evol. Microbiol.">
        <title>The Global Catalogue of Microorganisms (GCM) 10K type strain sequencing project: providing services to taxonomists for standard genome sequencing and annotation.</title>
        <authorList>
            <consortium name="The Broad Institute Genomics Platform"/>
            <consortium name="The Broad Institute Genome Sequencing Center for Infectious Disease"/>
            <person name="Wu L."/>
            <person name="Ma J."/>
        </authorList>
    </citation>
    <scope>NUCLEOTIDE SEQUENCE [LARGE SCALE GENOMIC DNA]</scope>
    <source>
        <strain evidence="2">CCUG 58938</strain>
    </source>
</reference>
<evidence type="ECO:0000313" key="2">
    <source>
        <dbReference type="Proteomes" id="UP001597112"/>
    </source>
</evidence>
<proteinExistence type="predicted"/>
<keyword evidence="2" id="KW-1185">Reference proteome</keyword>
<comment type="caution">
    <text evidence="1">The sequence shown here is derived from an EMBL/GenBank/DDBJ whole genome shotgun (WGS) entry which is preliminary data.</text>
</comment>
<dbReference type="Proteomes" id="UP001597112">
    <property type="component" value="Unassembled WGS sequence"/>
</dbReference>
<evidence type="ECO:0008006" key="3">
    <source>
        <dbReference type="Google" id="ProtNLM"/>
    </source>
</evidence>
<dbReference type="EMBL" id="JBHTKA010000001">
    <property type="protein sequence ID" value="MFD0998607.1"/>
    <property type="molecule type" value="Genomic_DNA"/>
</dbReference>
<evidence type="ECO:0000313" key="1">
    <source>
        <dbReference type="EMBL" id="MFD0998607.1"/>
    </source>
</evidence>
<protein>
    <recommendedName>
        <fullName evidence="3">STAS/SEC14 domain-containing protein</fullName>
    </recommendedName>
</protein>
<name>A0ABW3K0S7_9BACT</name>